<organism evidence="2 3">
    <name type="scientific">Brevibacterium jeotgali</name>
    <dbReference type="NCBI Taxonomy" id="1262550"/>
    <lineage>
        <taxon>Bacteria</taxon>
        <taxon>Bacillati</taxon>
        <taxon>Actinomycetota</taxon>
        <taxon>Actinomycetes</taxon>
        <taxon>Micrococcales</taxon>
        <taxon>Brevibacteriaceae</taxon>
        <taxon>Brevibacterium</taxon>
    </lineage>
</organism>
<name>A0A2H1L1F7_9MICO</name>
<evidence type="ECO:0008006" key="4">
    <source>
        <dbReference type="Google" id="ProtNLM"/>
    </source>
</evidence>
<dbReference type="RefSeq" id="WP_101586822.1">
    <property type="nucleotide sequence ID" value="NZ_FXZM01000001.1"/>
</dbReference>
<keyword evidence="3" id="KW-1185">Reference proteome</keyword>
<dbReference type="Proteomes" id="UP000234462">
    <property type="component" value="Unassembled WGS sequence"/>
</dbReference>
<evidence type="ECO:0000256" key="1">
    <source>
        <dbReference type="SAM" id="MobiDB-lite"/>
    </source>
</evidence>
<evidence type="ECO:0000313" key="2">
    <source>
        <dbReference type="EMBL" id="SMY10555.1"/>
    </source>
</evidence>
<dbReference type="AlphaFoldDB" id="A0A2H1L1F7"/>
<reference evidence="3" key="1">
    <citation type="submission" date="2017-03" db="EMBL/GenBank/DDBJ databases">
        <authorList>
            <person name="Monnet C."/>
        </authorList>
    </citation>
    <scope>NUCLEOTIDE SEQUENCE [LARGE SCALE GENOMIC DNA]</scope>
    <source>
        <strain evidence="3">SJ5-8</strain>
    </source>
</reference>
<dbReference type="EMBL" id="FXZM01000001">
    <property type="protein sequence ID" value="SMY10555.1"/>
    <property type="molecule type" value="Genomic_DNA"/>
</dbReference>
<sequence>MSDTDAPRTSAADAAPAARAADTDSPAGAAAIERATGLDWAAIAAAFDEAGGTSLSHAQLARAIEPLFTGRVENPGWWAQGATVAYEQAIGRRVSGQSSTGDFQVSASRTLPGAAEDLRTRSAAEVVAAGRIAGLAVEPGGRESDTPKRLYWRTGLEAGAKLEVSVEPKEGDRCLVTLTATKLSSQEQRDAARADLRTAAARL</sequence>
<proteinExistence type="predicted"/>
<protein>
    <recommendedName>
        <fullName evidence="4">DUF4287 domain-containing protein</fullName>
    </recommendedName>
</protein>
<gene>
    <name evidence="2" type="ORF">BJEO58_00125</name>
</gene>
<evidence type="ECO:0000313" key="3">
    <source>
        <dbReference type="Proteomes" id="UP000234462"/>
    </source>
</evidence>
<dbReference type="OrthoDB" id="3837807at2"/>
<accession>A0A2H1L1F7</accession>
<feature type="region of interest" description="Disordered" evidence="1">
    <location>
        <begin position="1"/>
        <end position="28"/>
    </location>
</feature>